<feature type="compositionally biased region" description="Basic and acidic residues" evidence="2">
    <location>
        <begin position="89"/>
        <end position="123"/>
    </location>
</feature>
<sequence length="312" mass="34614">MDNIITARPKRNIDEITTSSNSVRSDKPPVVKMPEGPRHPPLTSQSETAALAPASAFPEPSRSLPNVAVEEPLCIDRESLSRRSSRPFKLNEEEPAKKKEAGTKGKEEDKQQDGKKGGAGRKEGVASWTLTKGQQIVHDTLNCVWECGTALVHDVASLVEPVRSYFHPKEKPEATTGGRLRLRSGDEELMALMENQTQTLLEINKFLREELVTIKEERDIAEQMVSRIERKCREALQQKMDSIEIHVLFDLLFGAGAAEVTFGKQDDKPGLPARKTFGPQKPERPSTPAASADLSSPDYGLRVLDSQNRLQK</sequence>
<evidence type="ECO:0000256" key="2">
    <source>
        <dbReference type="SAM" id="MobiDB-lite"/>
    </source>
</evidence>
<dbReference type="AlphaFoldDB" id="A0A1D1VN12"/>
<accession>A0A1D1VN12</accession>
<dbReference type="Proteomes" id="UP000186922">
    <property type="component" value="Unassembled WGS sequence"/>
</dbReference>
<reference evidence="3 4" key="1">
    <citation type="journal article" date="2016" name="Nat. Commun.">
        <title>Extremotolerant tardigrade genome and improved radiotolerance of human cultured cells by tardigrade-unique protein.</title>
        <authorList>
            <person name="Hashimoto T."/>
            <person name="Horikawa D.D."/>
            <person name="Saito Y."/>
            <person name="Kuwahara H."/>
            <person name="Kozuka-Hata H."/>
            <person name="Shin-I T."/>
            <person name="Minakuchi Y."/>
            <person name="Ohishi K."/>
            <person name="Motoyama A."/>
            <person name="Aizu T."/>
            <person name="Enomoto A."/>
            <person name="Kondo K."/>
            <person name="Tanaka S."/>
            <person name="Hara Y."/>
            <person name="Koshikawa S."/>
            <person name="Sagara H."/>
            <person name="Miura T."/>
            <person name="Yokobori S."/>
            <person name="Miyagawa K."/>
            <person name="Suzuki Y."/>
            <person name="Kubo T."/>
            <person name="Oyama M."/>
            <person name="Kohara Y."/>
            <person name="Fujiyama A."/>
            <person name="Arakawa K."/>
            <person name="Katayama T."/>
            <person name="Toyoda A."/>
            <person name="Kunieda T."/>
        </authorList>
    </citation>
    <scope>NUCLEOTIDE SEQUENCE [LARGE SCALE GENOMIC DNA]</scope>
    <source>
        <strain evidence="3 4">YOKOZUNA-1</strain>
    </source>
</reference>
<gene>
    <name evidence="3" type="primary">RvY_12896-1</name>
    <name evidence="3" type="synonym">RvY_12896.1</name>
    <name evidence="3" type="ORF">RvY_12896</name>
</gene>
<feature type="region of interest" description="Disordered" evidence="2">
    <location>
        <begin position="1"/>
        <end position="123"/>
    </location>
</feature>
<proteinExistence type="predicted"/>
<feature type="coiled-coil region" evidence="1">
    <location>
        <begin position="204"/>
        <end position="238"/>
    </location>
</feature>
<organism evidence="3 4">
    <name type="scientific">Ramazzottius varieornatus</name>
    <name type="common">Water bear</name>
    <name type="synonym">Tardigrade</name>
    <dbReference type="NCBI Taxonomy" id="947166"/>
    <lineage>
        <taxon>Eukaryota</taxon>
        <taxon>Metazoa</taxon>
        <taxon>Ecdysozoa</taxon>
        <taxon>Tardigrada</taxon>
        <taxon>Eutardigrada</taxon>
        <taxon>Parachela</taxon>
        <taxon>Hypsibioidea</taxon>
        <taxon>Ramazzottiidae</taxon>
        <taxon>Ramazzottius</taxon>
    </lineage>
</organism>
<dbReference type="EMBL" id="BDGG01000008">
    <property type="protein sequence ID" value="GAV02311.1"/>
    <property type="molecule type" value="Genomic_DNA"/>
</dbReference>
<evidence type="ECO:0000256" key="1">
    <source>
        <dbReference type="SAM" id="Coils"/>
    </source>
</evidence>
<dbReference type="OrthoDB" id="10599801at2759"/>
<name>A0A1D1VN12_RAMVA</name>
<keyword evidence="1" id="KW-0175">Coiled coil</keyword>
<evidence type="ECO:0000313" key="4">
    <source>
        <dbReference type="Proteomes" id="UP000186922"/>
    </source>
</evidence>
<evidence type="ECO:0000313" key="3">
    <source>
        <dbReference type="EMBL" id="GAV02311.1"/>
    </source>
</evidence>
<comment type="caution">
    <text evidence="3">The sequence shown here is derived from an EMBL/GenBank/DDBJ whole genome shotgun (WGS) entry which is preliminary data.</text>
</comment>
<keyword evidence="4" id="KW-1185">Reference proteome</keyword>
<feature type="region of interest" description="Disordered" evidence="2">
    <location>
        <begin position="264"/>
        <end position="312"/>
    </location>
</feature>
<protein>
    <submittedName>
        <fullName evidence="3">Uncharacterized protein</fullName>
    </submittedName>
</protein>